<gene>
    <name evidence="10" type="ORF">Taro_029039</name>
</gene>
<feature type="domain" description="A20-type" evidence="8">
    <location>
        <begin position="10"/>
        <end position="44"/>
    </location>
</feature>
<dbReference type="PANTHER" id="PTHR10634:SF67">
    <property type="entry name" value="AN1-TYPE ZINC FINGER PROTEIN 3"/>
    <property type="match status" value="1"/>
</dbReference>
<dbReference type="InterPro" id="IPR000058">
    <property type="entry name" value="Znf_AN1"/>
</dbReference>
<keyword evidence="11" id="KW-1185">Reference proteome</keyword>
<dbReference type="Gene3D" id="4.10.1110.10">
    <property type="entry name" value="AN1-like Zinc finger"/>
    <property type="match status" value="1"/>
</dbReference>
<evidence type="ECO:0000256" key="1">
    <source>
        <dbReference type="ARBA" id="ARBA00003732"/>
    </source>
</evidence>
<dbReference type="SUPFAM" id="SSF118310">
    <property type="entry name" value="AN1-like Zinc finger"/>
    <property type="match status" value="1"/>
</dbReference>
<dbReference type="InterPro" id="IPR050652">
    <property type="entry name" value="AN1_A20_ZnFinger"/>
</dbReference>
<evidence type="ECO:0000256" key="7">
    <source>
        <dbReference type="SAM" id="MobiDB-lite"/>
    </source>
</evidence>
<dbReference type="PANTHER" id="PTHR10634">
    <property type="entry name" value="AN1-TYPE ZINC FINGER PROTEIN"/>
    <property type="match status" value="1"/>
</dbReference>
<keyword evidence="4" id="KW-0862">Zinc</keyword>
<dbReference type="Gene3D" id="1.20.5.4770">
    <property type="match status" value="1"/>
</dbReference>
<dbReference type="InterPro" id="IPR002653">
    <property type="entry name" value="Znf_A20"/>
</dbReference>
<accession>A0A843VTN9</accession>
<dbReference type="EMBL" id="NMUH01001909">
    <property type="protein sequence ID" value="MQL96364.1"/>
    <property type="molecule type" value="Genomic_DNA"/>
</dbReference>
<evidence type="ECO:0000313" key="10">
    <source>
        <dbReference type="EMBL" id="MQL96364.1"/>
    </source>
</evidence>
<evidence type="ECO:0000256" key="4">
    <source>
        <dbReference type="ARBA" id="ARBA00022833"/>
    </source>
</evidence>
<comment type="function">
    <text evidence="1">May be involved in environmental stress response.</text>
</comment>
<dbReference type="AlphaFoldDB" id="A0A843VTN9"/>
<dbReference type="SMR" id="A0A843VTN9"/>
<dbReference type="InterPro" id="IPR035896">
    <property type="entry name" value="AN1-like_Znf"/>
</dbReference>
<evidence type="ECO:0000313" key="11">
    <source>
        <dbReference type="Proteomes" id="UP000652761"/>
    </source>
</evidence>
<sequence length="152" mass="16321">MSTPEGKRGEITAPLCAKGCGFFGNPATQNLCSKCYAQWLLDEVKTSAIADDGPSKTTAPVPPPACGAPVDEDAKPCGSLEQEGKAPRRPRRCDGCNKKVGLLGFECRCGGMFCGTHRHPEQHGCTFDYRAVGREEIARANPLVKADKLQRI</sequence>
<evidence type="ECO:0000259" key="8">
    <source>
        <dbReference type="PROSITE" id="PS51036"/>
    </source>
</evidence>
<dbReference type="GO" id="GO:0003677">
    <property type="term" value="F:DNA binding"/>
    <property type="evidence" value="ECO:0007669"/>
    <property type="project" value="InterPro"/>
</dbReference>
<keyword evidence="5" id="KW-0346">Stress response</keyword>
<keyword evidence="2" id="KW-0479">Metal-binding</keyword>
<dbReference type="Pfam" id="PF01428">
    <property type="entry name" value="zf-AN1"/>
    <property type="match status" value="1"/>
</dbReference>
<dbReference type="FunFam" id="4.10.1110.10:FF:000001">
    <property type="entry name" value="Zinc finger AN1-type containing 6"/>
    <property type="match status" value="1"/>
</dbReference>
<dbReference type="SUPFAM" id="SSF57716">
    <property type="entry name" value="Glucocorticoid receptor-like (DNA-binding domain)"/>
    <property type="match status" value="1"/>
</dbReference>
<keyword evidence="3 6" id="KW-0863">Zinc-finger</keyword>
<evidence type="ECO:0000259" key="9">
    <source>
        <dbReference type="PROSITE" id="PS51039"/>
    </source>
</evidence>
<feature type="region of interest" description="Disordered" evidence="7">
    <location>
        <begin position="50"/>
        <end position="92"/>
    </location>
</feature>
<name>A0A843VTN9_COLES</name>
<dbReference type="Pfam" id="PF01754">
    <property type="entry name" value="zf-A20"/>
    <property type="match status" value="1"/>
</dbReference>
<dbReference type="GO" id="GO:0008270">
    <property type="term" value="F:zinc ion binding"/>
    <property type="evidence" value="ECO:0007669"/>
    <property type="project" value="UniProtKB-KW"/>
</dbReference>
<dbReference type="Proteomes" id="UP000652761">
    <property type="component" value="Unassembled WGS sequence"/>
</dbReference>
<dbReference type="SMART" id="SM00154">
    <property type="entry name" value="ZnF_AN1"/>
    <property type="match status" value="1"/>
</dbReference>
<dbReference type="OrthoDB" id="428577at2759"/>
<evidence type="ECO:0000256" key="5">
    <source>
        <dbReference type="ARBA" id="ARBA00023016"/>
    </source>
</evidence>
<evidence type="ECO:0000256" key="2">
    <source>
        <dbReference type="ARBA" id="ARBA00022723"/>
    </source>
</evidence>
<reference evidence="10" key="1">
    <citation type="submission" date="2017-07" db="EMBL/GenBank/DDBJ databases">
        <title>Taro Niue Genome Assembly and Annotation.</title>
        <authorList>
            <person name="Atibalentja N."/>
            <person name="Keating K."/>
            <person name="Fields C.J."/>
        </authorList>
    </citation>
    <scope>NUCLEOTIDE SEQUENCE</scope>
    <source>
        <strain evidence="10">Niue_2</strain>
        <tissue evidence="10">Leaf</tissue>
    </source>
</reference>
<feature type="domain" description="AN1-type" evidence="9">
    <location>
        <begin position="87"/>
        <end position="133"/>
    </location>
</feature>
<comment type="caution">
    <text evidence="10">The sequence shown here is derived from an EMBL/GenBank/DDBJ whole genome shotgun (WGS) entry which is preliminary data.</text>
</comment>
<proteinExistence type="predicted"/>
<dbReference type="PROSITE" id="PS51039">
    <property type="entry name" value="ZF_AN1"/>
    <property type="match status" value="1"/>
</dbReference>
<protein>
    <submittedName>
        <fullName evidence="10">Uncharacterized protein</fullName>
    </submittedName>
</protein>
<organism evidence="10 11">
    <name type="scientific">Colocasia esculenta</name>
    <name type="common">Wild taro</name>
    <name type="synonym">Arum esculentum</name>
    <dbReference type="NCBI Taxonomy" id="4460"/>
    <lineage>
        <taxon>Eukaryota</taxon>
        <taxon>Viridiplantae</taxon>
        <taxon>Streptophyta</taxon>
        <taxon>Embryophyta</taxon>
        <taxon>Tracheophyta</taxon>
        <taxon>Spermatophyta</taxon>
        <taxon>Magnoliopsida</taxon>
        <taxon>Liliopsida</taxon>
        <taxon>Araceae</taxon>
        <taxon>Aroideae</taxon>
        <taxon>Colocasieae</taxon>
        <taxon>Colocasia</taxon>
    </lineage>
</organism>
<feature type="compositionally biased region" description="Basic and acidic residues" evidence="7">
    <location>
        <begin position="82"/>
        <end position="92"/>
    </location>
</feature>
<evidence type="ECO:0000256" key="6">
    <source>
        <dbReference type="PROSITE-ProRule" id="PRU00449"/>
    </source>
</evidence>
<dbReference type="SMART" id="SM00259">
    <property type="entry name" value="ZnF_A20"/>
    <property type="match status" value="1"/>
</dbReference>
<dbReference type="PROSITE" id="PS51036">
    <property type="entry name" value="ZF_A20"/>
    <property type="match status" value="1"/>
</dbReference>
<evidence type="ECO:0000256" key="3">
    <source>
        <dbReference type="ARBA" id="ARBA00022771"/>
    </source>
</evidence>